<sequence>ALLSGEDPFDELTMETGGMNLFQALRKRDRKALEALLQEGADPDAECDDCEMNDWTGKTPLVCALEWDDTEIAAMLLRAGADPDRRTSKGVAPFAVWIDRGCRISDGMERFAPLLELFEQREWHPDAPQTGKDERALMLACRHDDYELSIWTLRHLLQRKVEVNARDAMGRTALMHLLG</sequence>
<comment type="caution">
    <text evidence="3">The sequence shown here is derived from an EMBL/GenBank/DDBJ whole genome shotgun (WGS) entry which is preliminary data.</text>
</comment>
<dbReference type="PROSITE" id="PS50297">
    <property type="entry name" value="ANK_REP_REGION"/>
    <property type="match status" value="1"/>
</dbReference>
<accession>K1SK05</accession>
<evidence type="ECO:0000256" key="1">
    <source>
        <dbReference type="ARBA" id="ARBA00022737"/>
    </source>
</evidence>
<keyword evidence="2" id="KW-0040">ANK repeat</keyword>
<dbReference type="PANTHER" id="PTHR24171:SF8">
    <property type="entry name" value="BRCA1-ASSOCIATED RING DOMAIN PROTEIN 1"/>
    <property type="match status" value="1"/>
</dbReference>
<feature type="non-terminal residue" evidence="3">
    <location>
        <position position="1"/>
    </location>
</feature>
<proteinExistence type="predicted"/>
<name>K1SK05_9ZZZZ</name>
<dbReference type="InterPro" id="IPR002110">
    <property type="entry name" value="Ankyrin_rpt"/>
</dbReference>
<dbReference type="SUPFAM" id="SSF48403">
    <property type="entry name" value="Ankyrin repeat"/>
    <property type="match status" value="1"/>
</dbReference>
<dbReference type="GO" id="GO:0031436">
    <property type="term" value="C:BRCA1-BARD1 complex"/>
    <property type="evidence" value="ECO:0007669"/>
    <property type="project" value="TreeGrafter"/>
</dbReference>
<protein>
    <submittedName>
        <fullName evidence="3">Ankyrin repeat protein</fullName>
    </submittedName>
</protein>
<dbReference type="InterPro" id="IPR036770">
    <property type="entry name" value="Ankyrin_rpt-contain_sf"/>
</dbReference>
<dbReference type="PANTHER" id="PTHR24171">
    <property type="entry name" value="ANKYRIN REPEAT DOMAIN-CONTAINING PROTEIN 39-RELATED"/>
    <property type="match status" value="1"/>
</dbReference>
<dbReference type="GO" id="GO:0004842">
    <property type="term" value="F:ubiquitin-protein transferase activity"/>
    <property type="evidence" value="ECO:0007669"/>
    <property type="project" value="TreeGrafter"/>
</dbReference>
<keyword evidence="1" id="KW-0677">Repeat</keyword>
<feature type="non-terminal residue" evidence="3">
    <location>
        <position position="179"/>
    </location>
</feature>
<gene>
    <name evidence="3" type="ORF">OBE_15586</name>
</gene>
<reference evidence="3" key="1">
    <citation type="journal article" date="2013" name="Environ. Microbiol.">
        <title>Microbiota from the distal guts of lean and obese adolescents exhibit partial functional redundancy besides clear differences in community structure.</title>
        <authorList>
            <person name="Ferrer M."/>
            <person name="Ruiz A."/>
            <person name="Lanza F."/>
            <person name="Haange S.B."/>
            <person name="Oberbach A."/>
            <person name="Till H."/>
            <person name="Bargiela R."/>
            <person name="Campoy C."/>
            <person name="Segura M.T."/>
            <person name="Richter M."/>
            <person name="von Bergen M."/>
            <person name="Seifert J."/>
            <person name="Suarez A."/>
        </authorList>
    </citation>
    <scope>NUCLEOTIDE SEQUENCE</scope>
</reference>
<dbReference type="AlphaFoldDB" id="K1SK05"/>
<dbReference type="Pfam" id="PF12796">
    <property type="entry name" value="Ank_2"/>
    <property type="match status" value="1"/>
</dbReference>
<organism evidence="3">
    <name type="scientific">human gut metagenome</name>
    <dbReference type="NCBI Taxonomy" id="408170"/>
    <lineage>
        <taxon>unclassified sequences</taxon>
        <taxon>metagenomes</taxon>
        <taxon>organismal metagenomes</taxon>
    </lineage>
</organism>
<dbReference type="SMART" id="SM00248">
    <property type="entry name" value="ANK"/>
    <property type="match status" value="3"/>
</dbReference>
<dbReference type="GO" id="GO:0070531">
    <property type="term" value="C:BRCA1-A complex"/>
    <property type="evidence" value="ECO:0007669"/>
    <property type="project" value="TreeGrafter"/>
</dbReference>
<dbReference type="GO" id="GO:0085020">
    <property type="term" value="P:protein K6-linked ubiquitination"/>
    <property type="evidence" value="ECO:0007669"/>
    <property type="project" value="TreeGrafter"/>
</dbReference>
<dbReference type="EMBL" id="AJWZ01010716">
    <property type="protein sequence ID" value="EKC47666.1"/>
    <property type="molecule type" value="Genomic_DNA"/>
</dbReference>
<evidence type="ECO:0000313" key="3">
    <source>
        <dbReference type="EMBL" id="EKC47666.1"/>
    </source>
</evidence>
<evidence type="ECO:0000256" key="2">
    <source>
        <dbReference type="ARBA" id="ARBA00023043"/>
    </source>
</evidence>
<dbReference type="PROSITE" id="PS50088">
    <property type="entry name" value="ANK_REPEAT"/>
    <property type="match status" value="1"/>
</dbReference>
<dbReference type="Gene3D" id="1.25.40.20">
    <property type="entry name" value="Ankyrin repeat-containing domain"/>
    <property type="match status" value="2"/>
</dbReference>